<dbReference type="InParanoid" id="F2UGX2"/>
<evidence type="ECO:0000256" key="8">
    <source>
        <dbReference type="ARBA" id="ARBA00022989"/>
    </source>
</evidence>
<organism evidence="15">
    <name type="scientific">Salpingoeca rosetta (strain ATCC 50818 / BSB-021)</name>
    <dbReference type="NCBI Taxonomy" id="946362"/>
    <lineage>
        <taxon>Eukaryota</taxon>
        <taxon>Choanoflagellata</taxon>
        <taxon>Craspedida</taxon>
        <taxon>Salpingoecidae</taxon>
        <taxon>Salpingoeca</taxon>
    </lineage>
</organism>
<evidence type="ECO:0000256" key="11">
    <source>
        <dbReference type="SAM" id="Coils"/>
    </source>
</evidence>
<proteinExistence type="inferred from homology"/>
<dbReference type="GO" id="GO:0016020">
    <property type="term" value="C:membrane"/>
    <property type="evidence" value="ECO:0007669"/>
    <property type="project" value="UniProtKB-SubCell"/>
</dbReference>
<sequence length="441" mass="50645">MRVPLGRVVVVAVLLCAMLALATFTRFIKSDCAQQMQLAVHDKDDELTMAAQNLNIALEAKASLGEEVVRLTSQLQQSQQKNQQLEAQMQELMKLQRRLAEDKREKLQQQNPPPWNAVAAANSQPSPNDHKLALVIPYRNARKELEQFVPHIKTFLDKQSVPFEVIVVEQVDDYRFNRGLLANIGHLKGVERGCDYMALHDVDLLPLNDNLDYHFPSTPRHISAPWLHPNYHYNTFIGGILLMSMAHFRLVDGLSTRFWGWGREDDELYKRIVEKKLQIERPPKDIGTDTTNTFLHLHDDAYRPRDMMKIGNQYSDGKQRDTHSGLSTTLGLFDLKSERDVDIDGVTIHMFSVALHCNEEDTPWCVTPQDCLHGYYKQFIKDDPQHRWVCKRCAINCWRGFVLVGHCTETDTPVCKKIGRDISEEEAAEWPEGTIIPPKQR</sequence>
<keyword evidence="8" id="KW-1133">Transmembrane helix</keyword>
<dbReference type="Proteomes" id="UP000007799">
    <property type="component" value="Unassembled WGS sequence"/>
</dbReference>
<dbReference type="UniPathway" id="UPA00378"/>
<comment type="subcellular location">
    <subcellularLocation>
        <location evidence="1">Membrane</location>
        <topology evidence="1">Single-pass type II membrane protein</topology>
    </subcellularLocation>
</comment>
<reference evidence="14" key="1">
    <citation type="submission" date="2009-08" db="EMBL/GenBank/DDBJ databases">
        <title>Annotation of Salpingoeca rosetta.</title>
        <authorList>
            <consortium name="The Broad Institute Genome Sequencing Platform"/>
            <person name="Russ C."/>
            <person name="Cuomo C."/>
            <person name="Burger G."/>
            <person name="Gray M.W."/>
            <person name="Holland P.W.H."/>
            <person name="King N."/>
            <person name="Lang F.B.F."/>
            <person name="Roger A.J."/>
            <person name="Ruiz-Trillo I."/>
            <person name="Young S.K."/>
            <person name="Zeng Q."/>
            <person name="Gargeya S."/>
            <person name="Alvarado L."/>
            <person name="Berlin A."/>
            <person name="Chapman S.B."/>
            <person name="Chen Z."/>
            <person name="Freedman E."/>
            <person name="Gellesch M."/>
            <person name="Goldberg J."/>
            <person name="Griggs A."/>
            <person name="Gujja S."/>
            <person name="Heilman E."/>
            <person name="Heiman D."/>
            <person name="Howarth C."/>
            <person name="Mehta T."/>
            <person name="Neiman D."/>
            <person name="Pearson M."/>
            <person name="Roberts A."/>
            <person name="Saif S."/>
            <person name="Shea T."/>
            <person name="Shenoy N."/>
            <person name="Sisk P."/>
            <person name="Stolte C."/>
            <person name="Sykes S."/>
            <person name="White J."/>
            <person name="Yandava C."/>
            <person name="Haas B."/>
            <person name="Nusbaum C."/>
            <person name="Birren B."/>
        </authorList>
    </citation>
    <scope>NUCLEOTIDE SEQUENCE [LARGE SCALE GENOMIC DNA]</scope>
    <source>
        <strain evidence="14">ATCC 50818</strain>
    </source>
</reference>
<dbReference type="Pfam" id="PF02709">
    <property type="entry name" value="Glyco_transf_7C"/>
    <property type="match status" value="1"/>
</dbReference>
<dbReference type="GO" id="GO:0005975">
    <property type="term" value="P:carbohydrate metabolic process"/>
    <property type="evidence" value="ECO:0007669"/>
    <property type="project" value="InterPro"/>
</dbReference>
<feature type="domain" description="Galactosyltransferase N-terminal" evidence="13">
    <location>
        <begin position="126"/>
        <end position="214"/>
    </location>
</feature>
<evidence type="ECO:0000256" key="9">
    <source>
        <dbReference type="ARBA" id="ARBA00023136"/>
    </source>
</evidence>
<protein>
    <recommendedName>
        <fullName evidence="16">Beta-1,4-galactosyltransferase 7</fullName>
    </recommendedName>
</protein>
<dbReference type="EMBL" id="GL832973">
    <property type="protein sequence ID" value="EGD75872.1"/>
    <property type="molecule type" value="Genomic_DNA"/>
</dbReference>
<evidence type="ECO:0000256" key="2">
    <source>
        <dbReference type="ARBA" id="ARBA00004922"/>
    </source>
</evidence>
<comment type="similarity">
    <text evidence="3">Belongs to the glycosyltransferase 7 family.</text>
</comment>
<evidence type="ECO:0000259" key="13">
    <source>
        <dbReference type="Pfam" id="PF13733"/>
    </source>
</evidence>
<evidence type="ECO:0008006" key="16">
    <source>
        <dbReference type="Google" id="ProtNLM"/>
    </source>
</evidence>
<dbReference type="PRINTS" id="PR02050">
    <property type="entry name" value="B14GALTRFASE"/>
</dbReference>
<comment type="pathway">
    <text evidence="2">Protein modification; protein glycosylation.</text>
</comment>
<dbReference type="InterPro" id="IPR029044">
    <property type="entry name" value="Nucleotide-diphossugar_trans"/>
</dbReference>
<evidence type="ECO:0000256" key="4">
    <source>
        <dbReference type="ARBA" id="ARBA00022676"/>
    </source>
</evidence>
<feature type="coiled-coil region" evidence="11">
    <location>
        <begin position="61"/>
        <end position="110"/>
    </location>
</feature>
<keyword evidence="15" id="KW-1185">Reference proteome</keyword>
<evidence type="ECO:0000256" key="5">
    <source>
        <dbReference type="ARBA" id="ARBA00022679"/>
    </source>
</evidence>
<evidence type="ECO:0000259" key="12">
    <source>
        <dbReference type="Pfam" id="PF02709"/>
    </source>
</evidence>
<evidence type="ECO:0000313" key="14">
    <source>
        <dbReference type="EMBL" id="EGD75872.1"/>
    </source>
</evidence>
<keyword evidence="11" id="KW-0175">Coiled coil</keyword>
<accession>F2UGX2</accession>
<evidence type="ECO:0000256" key="10">
    <source>
        <dbReference type="ARBA" id="ARBA00023180"/>
    </source>
</evidence>
<dbReference type="STRING" id="946362.F2UGX2"/>
<dbReference type="GO" id="GO:0005794">
    <property type="term" value="C:Golgi apparatus"/>
    <property type="evidence" value="ECO:0007669"/>
    <property type="project" value="TreeGrafter"/>
</dbReference>
<keyword evidence="6" id="KW-0812">Transmembrane</keyword>
<dbReference type="PANTHER" id="PTHR19300">
    <property type="entry name" value="BETA-1,4-GALACTOSYLTRANSFERASE"/>
    <property type="match status" value="1"/>
</dbReference>
<evidence type="ECO:0000256" key="7">
    <source>
        <dbReference type="ARBA" id="ARBA00022968"/>
    </source>
</evidence>
<dbReference type="AlphaFoldDB" id="F2UGX2"/>
<evidence type="ECO:0000256" key="6">
    <source>
        <dbReference type="ARBA" id="ARBA00022692"/>
    </source>
</evidence>
<dbReference type="FunCoup" id="F2UGX2">
    <property type="interactions" value="875"/>
</dbReference>
<dbReference type="InterPro" id="IPR027995">
    <property type="entry name" value="Galactosyl_T_N"/>
</dbReference>
<dbReference type="PANTHER" id="PTHR19300:SF30">
    <property type="entry name" value="BETA-1,4-GALACTOSYLTRANSFERASE 7"/>
    <property type="match status" value="1"/>
</dbReference>
<evidence type="ECO:0000256" key="3">
    <source>
        <dbReference type="ARBA" id="ARBA00005735"/>
    </source>
</evidence>
<keyword evidence="9" id="KW-0472">Membrane</keyword>
<keyword evidence="10" id="KW-0325">Glycoprotein</keyword>
<keyword evidence="5" id="KW-0808">Transferase</keyword>
<keyword evidence="7" id="KW-0735">Signal-anchor</keyword>
<dbReference type="KEGG" id="sre:PTSG_07984"/>
<dbReference type="OrthoDB" id="6020664at2759"/>
<dbReference type="Pfam" id="PF13733">
    <property type="entry name" value="Glyco_transf_7N"/>
    <property type="match status" value="1"/>
</dbReference>
<dbReference type="InterPro" id="IPR027791">
    <property type="entry name" value="Galactosyl_T_C"/>
</dbReference>
<gene>
    <name evidence="14" type="ORF">PTSG_07984</name>
</gene>
<dbReference type="RefSeq" id="XP_004991793.1">
    <property type="nucleotide sequence ID" value="XM_004991736.1"/>
</dbReference>
<name>F2UGX2_SALR5</name>
<dbReference type="GO" id="GO:0008378">
    <property type="term" value="F:galactosyltransferase activity"/>
    <property type="evidence" value="ECO:0007669"/>
    <property type="project" value="TreeGrafter"/>
</dbReference>
<dbReference type="GeneID" id="16072352"/>
<dbReference type="InterPro" id="IPR003859">
    <property type="entry name" value="Galactosyl_T"/>
</dbReference>
<keyword evidence="4" id="KW-0328">Glycosyltransferase</keyword>
<feature type="domain" description="Galactosyltransferase C-terminal" evidence="12">
    <location>
        <begin position="220"/>
        <end position="290"/>
    </location>
</feature>
<dbReference type="SUPFAM" id="SSF53448">
    <property type="entry name" value="Nucleotide-diphospho-sugar transferases"/>
    <property type="match status" value="1"/>
</dbReference>
<dbReference type="Gene3D" id="3.90.550.10">
    <property type="entry name" value="Spore Coat Polysaccharide Biosynthesis Protein SpsA, Chain A"/>
    <property type="match status" value="1"/>
</dbReference>
<evidence type="ECO:0000313" key="15">
    <source>
        <dbReference type="Proteomes" id="UP000007799"/>
    </source>
</evidence>
<evidence type="ECO:0000256" key="1">
    <source>
        <dbReference type="ARBA" id="ARBA00004606"/>
    </source>
</evidence>
<dbReference type="eggNOG" id="KOG3917">
    <property type="taxonomic scope" value="Eukaryota"/>
</dbReference>